<feature type="transmembrane region" description="Helical" evidence="1">
    <location>
        <begin position="97"/>
        <end position="115"/>
    </location>
</feature>
<comment type="caution">
    <text evidence="2">The sequence shown here is derived from an EMBL/GenBank/DDBJ whole genome shotgun (WGS) entry which is preliminary data.</text>
</comment>
<evidence type="ECO:0000256" key="1">
    <source>
        <dbReference type="SAM" id="Phobius"/>
    </source>
</evidence>
<dbReference type="PANTHER" id="PTHR33802:SF1">
    <property type="entry name" value="XK-RELATED PROTEIN"/>
    <property type="match status" value="1"/>
</dbReference>
<dbReference type="Proteomes" id="UP001642483">
    <property type="component" value="Unassembled WGS sequence"/>
</dbReference>
<organism evidence="2 3">
    <name type="scientific">Clavelina lepadiformis</name>
    <name type="common">Light-bulb sea squirt</name>
    <name type="synonym">Ascidia lepadiformis</name>
    <dbReference type="NCBI Taxonomy" id="159417"/>
    <lineage>
        <taxon>Eukaryota</taxon>
        <taxon>Metazoa</taxon>
        <taxon>Chordata</taxon>
        <taxon>Tunicata</taxon>
        <taxon>Ascidiacea</taxon>
        <taxon>Aplousobranchia</taxon>
        <taxon>Clavelinidae</taxon>
        <taxon>Clavelina</taxon>
    </lineage>
</organism>
<feature type="transmembrane region" description="Helical" evidence="1">
    <location>
        <begin position="271"/>
        <end position="294"/>
    </location>
</feature>
<feature type="transmembrane region" description="Helical" evidence="1">
    <location>
        <begin position="7"/>
        <end position="34"/>
    </location>
</feature>
<keyword evidence="3" id="KW-1185">Reference proteome</keyword>
<reference evidence="2 3" key="1">
    <citation type="submission" date="2024-02" db="EMBL/GenBank/DDBJ databases">
        <authorList>
            <person name="Daric V."/>
            <person name="Darras S."/>
        </authorList>
    </citation>
    <scope>NUCLEOTIDE SEQUENCE [LARGE SCALE GENOMIC DNA]</scope>
</reference>
<feature type="transmembrane region" description="Helical" evidence="1">
    <location>
        <begin position="242"/>
        <end position="259"/>
    </location>
</feature>
<keyword evidence="1" id="KW-0472">Membrane</keyword>
<feature type="transmembrane region" description="Helical" evidence="1">
    <location>
        <begin position="54"/>
        <end position="76"/>
    </location>
</feature>
<accession>A0ABP0GDK5</accession>
<keyword evidence="1" id="KW-1133">Transmembrane helix</keyword>
<name>A0ABP0GDK5_CLALP</name>
<keyword evidence="1" id="KW-0812">Transmembrane</keyword>
<sequence length="316" mass="35071">MDITQHGLLLIALVSNLASIVFSVFDATGTGGFFNNSISYLSLKYYEEVTPAPIVFGIIWPIVYVWNLAGVLYIVASVNLPTNQSPVNMSPTLISKGFLVFYSIGFLSTVGWLFAYDRESLELSLVALLLGVVSLGASLGISYKLVYDNLAKLEMNSQEVLWLMRILVQNGLALFATWLSVASAIGFCELITYKDSPGYGKAVLRGFFTEEDASTLTLSLVLSIIVTWFIMENFVWQKYCQYTLTVYPVYILALAGLVGRLQNEEDATRNLLLAAIALGVAILAFLARIAITVYRLTPPNQKYKDDCQKLKLHMYE</sequence>
<protein>
    <submittedName>
        <fullName evidence="2">Uncharacterized protein</fullName>
    </submittedName>
</protein>
<gene>
    <name evidence="2" type="ORF">CVLEPA_LOCUS20937</name>
</gene>
<feature type="transmembrane region" description="Helical" evidence="1">
    <location>
        <begin position="213"/>
        <end position="230"/>
    </location>
</feature>
<dbReference type="EMBL" id="CAWYQH010000108">
    <property type="protein sequence ID" value="CAK8688936.1"/>
    <property type="molecule type" value="Genomic_DNA"/>
</dbReference>
<proteinExistence type="predicted"/>
<feature type="transmembrane region" description="Helical" evidence="1">
    <location>
        <begin position="121"/>
        <end position="146"/>
    </location>
</feature>
<evidence type="ECO:0000313" key="3">
    <source>
        <dbReference type="Proteomes" id="UP001642483"/>
    </source>
</evidence>
<feature type="transmembrane region" description="Helical" evidence="1">
    <location>
        <begin position="167"/>
        <end position="193"/>
    </location>
</feature>
<evidence type="ECO:0000313" key="2">
    <source>
        <dbReference type="EMBL" id="CAK8688936.1"/>
    </source>
</evidence>
<dbReference type="PANTHER" id="PTHR33802">
    <property type="entry name" value="SI:CH211-161H7.5-RELATED"/>
    <property type="match status" value="1"/>
</dbReference>